<evidence type="ECO:0000259" key="7">
    <source>
        <dbReference type="Pfam" id="PF14322"/>
    </source>
</evidence>
<dbReference type="EMBL" id="JACIES010000005">
    <property type="protein sequence ID" value="MBB4026580.1"/>
    <property type="molecule type" value="Genomic_DNA"/>
</dbReference>
<dbReference type="OrthoDB" id="630434at2"/>
<dbReference type="InterPro" id="IPR033985">
    <property type="entry name" value="SusD-like_N"/>
</dbReference>
<gene>
    <name evidence="8" type="ORF">GGR14_002374</name>
</gene>
<dbReference type="GeneID" id="93101781"/>
<dbReference type="InterPro" id="IPR011990">
    <property type="entry name" value="TPR-like_helical_dom_sf"/>
</dbReference>
<evidence type="ECO:0000259" key="6">
    <source>
        <dbReference type="Pfam" id="PF07980"/>
    </source>
</evidence>
<reference evidence="8 9" key="1">
    <citation type="submission" date="2020-08" db="EMBL/GenBank/DDBJ databases">
        <title>Genomic Encyclopedia of Type Strains, Phase IV (KMG-IV): sequencing the most valuable type-strain genomes for metagenomic binning, comparative biology and taxonomic classification.</title>
        <authorList>
            <person name="Goeker M."/>
        </authorList>
    </citation>
    <scope>NUCLEOTIDE SEQUENCE [LARGE SCALE GENOMIC DNA]</scope>
    <source>
        <strain evidence="8 9">DSM 105721</strain>
    </source>
</reference>
<dbReference type="Pfam" id="PF07980">
    <property type="entry name" value="SusD_RagB"/>
    <property type="match status" value="1"/>
</dbReference>
<dbReference type="AlphaFoldDB" id="A0A7W6HXL6"/>
<evidence type="ECO:0000256" key="4">
    <source>
        <dbReference type="ARBA" id="ARBA00023136"/>
    </source>
</evidence>
<comment type="subcellular location">
    <subcellularLocation>
        <location evidence="1">Cell outer membrane</location>
    </subcellularLocation>
</comment>
<evidence type="ECO:0000256" key="3">
    <source>
        <dbReference type="ARBA" id="ARBA00022729"/>
    </source>
</evidence>
<evidence type="ECO:0008006" key="10">
    <source>
        <dbReference type="Google" id="ProtNLM"/>
    </source>
</evidence>
<dbReference type="Pfam" id="PF14322">
    <property type="entry name" value="SusD-like_3"/>
    <property type="match status" value="1"/>
</dbReference>
<evidence type="ECO:0000256" key="1">
    <source>
        <dbReference type="ARBA" id="ARBA00004442"/>
    </source>
</evidence>
<keyword evidence="5" id="KW-0998">Cell outer membrane</keyword>
<evidence type="ECO:0000256" key="5">
    <source>
        <dbReference type="ARBA" id="ARBA00023237"/>
    </source>
</evidence>
<dbReference type="Proteomes" id="UP000546007">
    <property type="component" value="Unassembled WGS sequence"/>
</dbReference>
<accession>A0A7W6HXL6</accession>
<sequence length="529" mass="61116">MKAKYKLFIVIMFIGITVGCDDFLERSSQNLIVPETVKHYKELLQGDGYFKDLYEKTKWVLFMTDDAEFQESYSRFSDYSFTSDNVTHYGDIYTWQSEIENDNFTDEAYLYLYKQVKLANLCLEGAINAEGENEDREILLGQSYFTRAMAYFYLANLYGQAYNEAQPSDMCVPLVLEPDITIVSPSRATISQIWGQMTSDIENAIKNLKDKSTGDYFTIGYDAVLALATRIYLFMEDWDNAITYGEELVGRKPELQDITSETKATSSTYGSTDKAVINFFRADNPEIIWNFNTAPTSNSTGKTFYGLFAKYGVYTAGYWIATSSQSFYPGQKTLIEMYDTDETAKTGDRRLLYWFIPPVKKTSSSYADSYNTYKTLKYDPQYDKQNMLMQCFRTGEVYISLAEAYARRNAAGDNVKAIVYLNSLREKRINPYTALSLGDFVSNDALVQFCWDERRRELCFEECHRWWDMRRQGQKQVTHRYNYGGTSGDAFVTFTLQEKDPAFILNFPIVERNQSPNLVPNSRPTRNEN</sequence>
<dbReference type="Gene3D" id="1.25.40.390">
    <property type="match status" value="1"/>
</dbReference>
<dbReference type="PROSITE" id="PS51257">
    <property type="entry name" value="PROKAR_LIPOPROTEIN"/>
    <property type="match status" value="1"/>
</dbReference>
<proteinExistence type="inferred from homology"/>
<comment type="caution">
    <text evidence="8">The sequence shown here is derived from an EMBL/GenBank/DDBJ whole genome shotgun (WGS) entry which is preliminary data.</text>
</comment>
<organism evidence="8 9">
    <name type="scientific">Butyricimonas faecihominis</name>
    <dbReference type="NCBI Taxonomy" id="1472416"/>
    <lineage>
        <taxon>Bacteria</taxon>
        <taxon>Pseudomonadati</taxon>
        <taxon>Bacteroidota</taxon>
        <taxon>Bacteroidia</taxon>
        <taxon>Bacteroidales</taxon>
        <taxon>Odoribacteraceae</taxon>
        <taxon>Butyricimonas</taxon>
    </lineage>
</organism>
<evidence type="ECO:0000313" key="9">
    <source>
        <dbReference type="Proteomes" id="UP000546007"/>
    </source>
</evidence>
<dbReference type="GO" id="GO:0009279">
    <property type="term" value="C:cell outer membrane"/>
    <property type="evidence" value="ECO:0007669"/>
    <property type="project" value="UniProtKB-SubCell"/>
</dbReference>
<comment type="similarity">
    <text evidence="2">Belongs to the SusD family.</text>
</comment>
<keyword evidence="4" id="KW-0472">Membrane</keyword>
<feature type="domain" description="RagB/SusD" evidence="6">
    <location>
        <begin position="345"/>
        <end position="488"/>
    </location>
</feature>
<name>A0A7W6HXL6_9BACT</name>
<keyword evidence="3" id="KW-0732">Signal</keyword>
<feature type="domain" description="SusD-like N-terminal" evidence="7">
    <location>
        <begin position="22"/>
        <end position="233"/>
    </location>
</feature>
<keyword evidence="9" id="KW-1185">Reference proteome</keyword>
<dbReference type="InterPro" id="IPR012944">
    <property type="entry name" value="SusD_RagB_dom"/>
</dbReference>
<evidence type="ECO:0000313" key="8">
    <source>
        <dbReference type="EMBL" id="MBB4026580.1"/>
    </source>
</evidence>
<evidence type="ECO:0000256" key="2">
    <source>
        <dbReference type="ARBA" id="ARBA00006275"/>
    </source>
</evidence>
<dbReference type="RefSeq" id="WP_124316623.1">
    <property type="nucleotide sequence ID" value="NZ_AP028155.1"/>
</dbReference>
<protein>
    <recommendedName>
        <fullName evidence="10">RagB/SusD family nutrient uptake outer membrane protein</fullName>
    </recommendedName>
</protein>
<dbReference type="SUPFAM" id="SSF48452">
    <property type="entry name" value="TPR-like"/>
    <property type="match status" value="1"/>
</dbReference>